<dbReference type="AlphaFoldDB" id="A0AAV5MFD8"/>
<reference evidence="1 2" key="1">
    <citation type="journal article" date="2021" name="Commun. Biol.">
        <title>The genome of Shorea leprosula (Dipterocarpaceae) highlights the ecological relevance of drought in aseasonal tropical rainforests.</title>
        <authorList>
            <person name="Ng K.K.S."/>
            <person name="Kobayashi M.J."/>
            <person name="Fawcett J.A."/>
            <person name="Hatakeyama M."/>
            <person name="Paape T."/>
            <person name="Ng C.H."/>
            <person name="Ang C.C."/>
            <person name="Tnah L.H."/>
            <person name="Lee C.T."/>
            <person name="Nishiyama T."/>
            <person name="Sese J."/>
            <person name="O'Brien M.J."/>
            <person name="Copetti D."/>
            <person name="Mohd Noor M.I."/>
            <person name="Ong R.C."/>
            <person name="Putra M."/>
            <person name="Sireger I.Z."/>
            <person name="Indrioko S."/>
            <person name="Kosugi Y."/>
            <person name="Izuno A."/>
            <person name="Isagi Y."/>
            <person name="Lee S.L."/>
            <person name="Shimizu K.K."/>
        </authorList>
    </citation>
    <scope>NUCLEOTIDE SEQUENCE [LARGE SCALE GENOMIC DNA]</scope>
    <source>
        <strain evidence="1">214</strain>
    </source>
</reference>
<evidence type="ECO:0000313" key="1">
    <source>
        <dbReference type="EMBL" id="GKV48240.1"/>
    </source>
</evidence>
<accession>A0AAV5MFD8</accession>
<proteinExistence type="predicted"/>
<gene>
    <name evidence="1" type="ORF">SLEP1_g55066</name>
</gene>
<evidence type="ECO:0000313" key="2">
    <source>
        <dbReference type="Proteomes" id="UP001054252"/>
    </source>
</evidence>
<dbReference type="Proteomes" id="UP001054252">
    <property type="component" value="Unassembled WGS sequence"/>
</dbReference>
<organism evidence="1 2">
    <name type="scientific">Rubroshorea leprosula</name>
    <dbReference type="NCBI Taxonomy" id="152421"/>
    <lineage>
        <taxon>Eukaryota</taxon>
        <taxon>Viridiplantae</taxon>
        <taxon>Streptophyta</taxon>
        <taxon>Embryophyta</taxon>
        <taxon>Tracheophyta</taxon>
        <taxon>Spermatophyta</taxon>
        <taxon>Magnoliopsida</taxon>
        <taxon>eudicotyledons</taxon>
        <taxon>Gunneridae</taxon>
        <taxon>Pentapetalae</taxon>
        <taxon>rosids</taxon>
        <taxon>malvids</taxon>
        <taxon>Malvales</taxon>
        <taxon>Dipterocarpaceae</taxon>
        <taxon>Rubroshorea</taxon>
    </lineage>
</organism>
<keyword evidence="2" id="KW-1185">Reference proteome</keyword>
<name>A0AAV5MFD8_9ROSI</name>
<protein>
    <submittedName>
        <fullName evidence="1">Uncharacterized protein</fullName>
    </submittedName>
</protein>
<sequence>MWHPGEVPMDFVPQPLPVDLDPKLWEVGVVTDGKGKSTVPLPVQKSSFYEASNSNTVKRFINSTFSQVDLNRARDKVNAHGKVGVVH</sequence>
<dbReference type="EMBL" id="BPVZ01000250">
    <property type="protein sequence ID" value="GKV48240.1"/>
    <property type="molecule type" value="Genomic_DNA"/>
</dbReference>
<comment type="caution">
    <text evidence="1">The sequence shown here is derived from an EMBL/GenBank/DDBJ whole genome shotgun (WGS) entry which is preliminary data.</text>
</comment>